<feature type="transmembrane region" description="Helical" evidence="5">
    <location>
        <begin position="120"/>
        <end position="138"/>
    </location>
</feature>
<gene>
    <name evidence="6" type="ORF">FB45DRAFT_906303</name>
</gene>
<evidence type="ECO:0000256" key="5">
    <source>
        <dbReference type="SAM" id="Phobius"/>
    </source>
</evidence>
<name>A0AAD7FT65_9AGAR</name>
<evidence type="ECO:0000313" key="6">
    <source>
        <dbReference type="EMBL" id="KAJ7636286.1"/>
    </source>
</evidence>
<comment type="caution">
    <text evidence="6">The sequence shown here is derived from an EMBL/GenBank/DDBJ whole genome shotgun (WGS) entry which is preliminary data.</text>
</comment>
<reference evidence="6" key="1">
    <citation type="submission" date="2023-03" db="EMBL/GenBank/DDBJ databases">
        <title>Massive genome expansion in bonnet fungi (Mycena s.s.) driven by repeated elements and novel gene families across ecological guilds.</title>
        <authorList>
            <consortium name="Lawrence Berkeley National Laboratory"/>
            <person name="Harder C.B."/>
            <person name="Miyauchi S."/>
            <person name="Viragh M."/>
            <person name="Kuo A."/>
            <person name="Thoen E."/>
            <person name="Andreopoulos B."/>
            <person name="Lu D."/>
            <person name="Skrede I."/>
            <person name="Drula E."/>
            <person name="Henrissat B."/>
            <person name="Morin E."/>
            <person name="Kohler A."/>
            <person name="Barry K."/>
            <person name="LaButti K."/>
            <person name="Morin E."/>
            <person name="Salamov A."/>
            <person name="Lipzen A."/>
            <person name="Mereny Z."/>
            <person name="Hegedus B."/>
            <person name="Baldrian P."/>
            <person name="Stursova M."/>
            <person name="Weitz H."/>
            <person name="Taylor A."/>
            <person name="Grigoriev I.V."/>
            <person name="Nagy L.G."/>
            <person name="Martin F."/>
            <person name="Kauserud H."/>
        </authorList>
    </citation>
    <scope>NUCLEOTIDE SEQUENCE</scope>
    <source>
        <strain evidence="6">9284</strain>
    </source>
</reference>
<evidence type="ECO:0000256" key="4">
    <source>
        <dbReference type="ARBA" id="ARBA00023136"/>
    </source>
</evidence>
<protein>
    <submittedName>
        <fullName evidence="6">Uncharacterized protein</fullName>
    </submittedName>
</protein>
<feature type="transmembrane region" description="Helical" evidence="5">
    <location>
        <begin position="80"/>
        <end position="108"/>
    </location>
</feature>
<dbReference type="GO" id="GO:0004930">
    <property type="term" value="F:G protein-coupled receptor activity"/>
    <property type="evidence" value="ECO:0007669"/>
    <property type="project" value="TreeGrafter"/>
</dbReference>
<keyword evidence="3 5" id="KW-1133">Transmembrane helix</keyword>
<dbReference type="PANTHER" id="PTHR23112:SF37">
    <property type="entry name" value="G PROTEIN-COUPLED RECEPTOR GPR1"/>
    <property type="match status" value="1"/>
</dbReference>
<comment type="subcellular location">
    <subcellularLocation>
        <location evidence="1">Membrane</location>
        <topology evidence="1">Multi-pass membrane protein</topology>
    </subcellularLocation>
</comment>
<dbReference type="Gene3D" id="1.20.1070.10">
    <property type="entry name" value="Rhodopsin 7-helix transmembrane proteins"/>
    <property type="match status" value="1"/>
</dbReference>
<dbReference type="EMBL" id="JARKIF010000006">
    <property type="protein sequence ID" value="KAJ7636286.1"/>
    <property type="molecule type" value="Genomic_DNA"/>
</dbReference>
<accession>A0AAD7FT65</accession>
<dbReference type="Proteomes" id="UP001221142">
    <property type="component" value="Unassembled WGS sequence"/>
</dbReference>
<feature type="transmembrane region" description="Helical" evidence="5">
    <location>
        <begin position="227"/>
        <end position="251"/>
    </location>
</feature>
<organism evidence="6 7">
    <name type="scientific">Roridomyces roridus</name>
    <dbReference type="NCBI Taxonomy" id="1738132"/>
    <lineage>
        <taxon>Eukaryota</taxon>
        <taxon>Fungi</taxon>
        <taxon>Dikarya</taxon>
        <taxon>Basidiomycota</taxon>
        <taxon>Agaricomycotina</taxon>
        <taxon>Agaricomycetes</taxon>
        <taxon>Agaricomycetidae</taxon>
        <taxon>Agaricales</taxon>
        <taxon>Marasmiineae</taxon>
        <taxon>Mycenaceae</taxon>
        <taxon>Roridomyces</taxon>
    </lineage>
</organism>
<dbReference type="AlphaFoldDB" id="A0AAD7FT65"/>
<dbReference type="PANTHER" id="PTHR23112">
    <property type="entry name" value="G PROTEIN-COUPLED RECEPTOR 157-RELATED"/>
    <property type="match status" value="1"/>
</dbReference>
<evidence type="ECO:0000313" key="7">
    <source>
        <dbReference type="Proteomes" id="UP001221142"/>
    </source>
</evidence>
<keyword evidence="4 5" id="KW-0472">Membrane</keyword>
<proteinExistence type="predicted"/>
<feature type="transmembrane region" description="Helical" evidence="5">
    <location>
        <begin position="49"/>
        <end position="74"/>
    </location>
</feature>
<evidence type="ECO:0000256" key="2">
    <source>
        <dbReference type="ARBA" id="ARBA00022692"/>
    </source>
</evidence>
<dbReference type="GO" id="GO:0005886">
    <property type="term" value="C:plasma membrane"/>
    <property type="evidence" value="ECO:0007669"/>
    <property type="project" value="TreeGrafter"/>
</dbReference>
<feature type="transmembrane region" description="Helical" evidence="5">
    <location>
        <begin position="170"/>
        <end position="196"/>
    </location>
</feature>
<keyword evidence="2 5" id="KW-0812">Transmembrane</keyword>
<dbReference type="GO" id="GO:0007189">
    <property type="term" value="P:adenylate cyclase-activating G protein-coupled receptor signaling pathway"/>
    <property type="evidence" value="ECO:0007669"/>
    <property type="project" value="TreeGrafter"/>
</dbReference>
<sequence length="392" mass="42656">MSNPQLGIYGKVILGVTISGIALSVAVLVACGYLAFFRSARTHLDRVSFRLLVYALVSHVIFGMLGPVDLLYVFPGWQCSLLAFLLNFNLLFSASIFFCVALNLMLVLVYNVNGRRMEKYYIIGSLLLSGACLGSAYASGRLGADTNNHQCWYNNENENEMLRWAIGTQMFWMLLLAAAELGVFLVVVVFLLPFIFESIGTVARRSTDSESQTRSNTRLTIVRLRGIILRIGIYPLVSCVMNILASVLSVYQLKEQAEPVPSGPPALPGLMVYSTRPLVYSMIAATDPSFVRALRALRAHRAAPESSSTQQTTHVPVSVCLSTFVDLTVESNHGAESNYLGHSENSSLNSGENTVGMSLTTEKAESINKDGGVAESLAGPSAAAHWEVARQI</sequence>
<keyword evidence="7" id="KW-1185">Reference proteome</keyword>
<evidence type="ECO:0000256" key="3">
    <source>
        <dbReference type="ARBA" id="ARBA00022989"/>
    </source>
</evidence>
<feature type="transmembrane region" description="Helical" evidence="5">
    <location>
        <begin position="12"/>
        <end position="37"/>
    </location>
</feature>
<evidence type="ECO:0000256" key="1">
    <source>
        <dbReference type="ARBA" id="ARBA00004141"/>
    </source>
</evidence>